<feature type="region of interest" description="Disordered" evidence="9">
    <location>
        <begin position="635"/>
        <end position="658"/>
    </location>
</feature>
<dbReference type="Pfam" id="PF01426">
    <property type="entry name" value="BAH"/>
    <property type="match status" value="1"/>
</dbReference>
<dbReference type="CDD" id="cd04717">
    <property type="entry name" value="BAH_polybromo"/>
    <property type="match status" value="1"/>
</dbReference>
<dbReference type="PROSITE" id="PS51038">
    <property type="entry name" value="BAH"/>
    <property type="match status" value="1"/>
</dbReference>
<dbReference type="Gene3D" id="2.30.30.490">
    <property type="match status" value="1"/>
</dbReference>
<evidence type="ECO:0000256" key="4">
    <source>
        <dbReference type="ARBA" id="ARBA00023015"/>
    </source>
</evidence>
<dbReference type="PROSITE" id="PS50014">
    <property type="entry name" value="BROMODOMAIN_2"/>
    <property type="match status" value="2"/>
</dbReference>
<dbReference type="Pfam" id="PF00439">
    <property type="entry name" value="Bromodomain"/>
    <property type="match status" value="2"/>
</dbReference>
<evidence type="ECO:0000256" key="8">
    <source>
        <dbReference type="PROSITE-ProRule" id="PRU00035"/>
    </source>
</evidence>
<protein>
    <recommendedName>
        <fullName evidence="14">Chromatin structure-remodeling complex subunit rsc1</fullName>
    </recommendedName>
</protein>
<dbReference type="InterPro" id="IPR001487">
    <property type="entry name" value="Bromodomain"/>
</dbReference>
<dbReference type="InterPro" id="IPR043151">
    <property type="entry name" value="BAH_sf"/>
</dbReference>
<keyword evidence="3" id="KW-0156">Chromatin regulator</keyword>
<dbReference type="PANTHER" id="PTHR16062:SF21">
    <property type="entry name" value="CHROMATIN STRUCTURE-REMODELING COMPLEX SUBUNIT RSC1-RELATED"/>
    <property type="match status" value="1"/>
</dbReference>
<dbReference type="SUPFAM" id="SSF47370">
    <property type="entry name" value="Bromodomain"/>
    <property type="match status" value="2"/>
</dbReference>
<evidence type="ECO:0000256" key="6">
    <source>
        <dbReference type="ARBA" id="ARBA00023163"/>
    </source>
</evidence>
<evidence type="ECO:0000313" key="12">
    <source>
        <dbReference type="EMBL" id="KAL0573841.1"/>
    </source>
</evidence>
<dbReference type="Proteomes" id="UP001465976">
    <property type="component" value="Unassembled WGS sequence"/>
</dbReference>
<feature type="region of interest" description="Disordered" evidence="9">
    <location>
        <begin position="114"/>
        <end position="192"/>
    </location>
</feature>
<evidence type="ECO:0000256" key="3">
    <source>
        <dbReference type="ARBA" id="ARBA00022853"/>
    </source>
</evidence>
<dbReference type="InterPro" id="IPR037382">
    <property type="entry name" value="Rsc/polybromo"/>
</dbReference>
<feature type="domain" description="Bromo" evidence="10">
    <location>
        <begin position="27"/>
        <end position="97"/>
    </location>
</feature>
<evidence type="ECO:0000259" key="11">
    <source>
        <dbReference type="PROSITE" id="PS51038"/>
    </source>
</evidence>
<dbReference type="InterPro" id="IPR036427">
    <property type="entry name" value="Bromodomain-like_sf"/>
</dbReference>
<feature type="domain" description="BAH" evidence="11">
    <location>
        <begin position="450"/>
        <end position="575"/>
    </location>
</feature>
<keyword evidence="5 8" id="KW-0103">Bromodomain</keyword>
<accession>A0ABR3FEY1</accession>
<comment type="caution">
    <text evidence="12">The sequence shown here is derived from an EMBL/GenBank/DDBJ whole genome shotgun (WGS) entry which is preliminary data.</text>
</comment>
<dbReference type="PANTHER" id="PTHR16062">
    <property type="entry name" value="SWI/SNF-RELATED"/>
    <property type="match status" value="1"/>
</dbReference>
<dbReference type="InterPro" id="IPR001025">
    <property type="entry name" value="BAH_dom"/>
</dbReference>
<dbReference type="SMART" id="SM00439">
    <property type="entry name" value="BAH"/>
    <property type="match status" value="1"/>
</dbReference>
<feature type="compositionally biased region" description="Polar residues" evidence="9">
    <location>
        <begin position="154"/>
        <end position="164"/>
    </location>
</feature>
<evidence type="ECO:0000256" key="2">
    <source>
        <dbReference type="ARBA" id="ARBA00022737"/>
    </source>
</evidence>
<feature type="compositionally biased region" description="Pro residues" evidence="9">
    <location>
        <begin position="117"/>
        <end position="128"/>
    </location>
</feature>
<dbReference type="Gene3D" id="1.20.920.10">
    <property type="entry name" value="Bromodomain-like"/>
    <property type="match status" value="2"/>
</dbReference>
<keyword evidence="6" id="KW-0804">Transcription</keyword>
<feature type="region of interest" description="Disordered" evidence="9">
    <location>
        <begin position="766"/>
        <end position="793"/>
    </location>
</feature>
<evidence type="ECO:0008006" key="14">
    <source>
        <dbReference type="Google" id="ProtNLM"/>
    </source>
</evidence>
<keyword evidence="13" id="KW-1185">Reference proteome</keyword>
<evidence type="ECO:0000313" key="13">
    <source>
        <dbReference type="Proteomes" id="UP001465976"/>
    </source>
</evidence>
<proteinExistence type="predicted"/>
<evidence type="ECO:0000256" key="5">
    <source>
        <dbReference type="ARBA" id="ARBA00023117"/>
    </source>
</evidence>
<gene>
    <name evidence="12" type="ORF">V5O48_008105</name>
</gene>
<reference evidence="12 13" key="1">
    <citation type="submission" date="2024-02" db="EMBL/GenBank/DDBJ databases">
        <title>A draft genome for the cacao thread blight pathogen Marasmius crinis-equi.</title>
        <authorList>
            <person name="Cohen S.P."/>
            <person name="Baruah I.K."/>
            <person name="Amoako-Attah I."/>
            <person name="Bukari Y."/>
            <person name="Meinhardt L.W."/>
            <person name="Bailey B.A."/>
        </authorList>
    </citation>
    <scope>NUCLEOTIDE SEQUENCE [LARGE SCALE GENOMIC DNA]</scope>
    <source>
        <strain evidence="12 13">GH-76</strain>
    </source>
</reference>
<evidence type="ECO:0000256" key="9">
    <source>
        <dbReference type="SAM" id="MobiDB-lite"/>
    </source>
</evidence>
<name>A0ABR3FEY1_9AGAR</name>
<dbReference type="CDD" id="cd04369">
    <property type="entry name" value="Bromodomain"/>
    <property type="match status" value="2"/>
</dbReference>
<evidence type="ECO:0000256" key="1">
    <source>
        <dbReference type="ARBA" id="ARBA00004123"/>
    </source>
</evidence>
<evidence type="ECO:0000256" key="7">
    <source>
        <dbReference type="ARBA" id="ARBA00023242"/>
    </source>
</evidence>
<comment type="subcellular location">
    <subcellularLocation>
        <location evidence="1">Nucleus</location>
    </subcellularLocation>
</comment>
<keyword evidence="7" id="KW-0539">Nucleus</keyword>
<keyword evidence="4" id="KW-0805">Transcription regulation</keyword>
<dbReference type="EMBL" id="JBAHYK010000455">
    <property type="protein sequence ID" value="KAL0573841.1"/>
    <property type="molecule type" value="Genomic_DNA"/>
</dbReference>
<sequence>MPIKSDQKAAIESVINAITSVNAPGRGRRNVASMFMDLVDRTEWPEYFEIIPEPRCINNIKASLEKNRYKDPLDVYTDLSLVFWNAMFYNEESSQIAHDAENLKKALETEWKKHTTLPPPRSTSPPPQSAQKVHKTVEQPPPPAVTAAKPTAPSQPAQPVQTAVPTAVAQPKPVAVSTPAPVARTSRAARQTSPEIEVDIGGMSPEPEDIGAKLMMQGVTQRDSVSEEIVNQLERSLPRWPGFSEQGWLEQGNQSVYSGIVHAVKSHKDVMYEALSSSFSLSILNDFFSTQRKPACVSAGRRTRSHEWTNCNIDGKCIDIFRRLPAYLPSQTPLSLKIIENRVRSNEYATPQDFDKDMARLFEKARRWLEPSTEPYGNVLLLQRLYQALASSEPPPGPPYSSTTNFASLRAGPGNVKPVHGDGEGVPGVTSHRVLTRDKKFVDEVHYKGWSVKLADWLHLSNPDDPSRPIIAQVFRCWVSEEEHKKGQVGVTVSWYYRPEQTYHPPNRLFWEREVFKTSHFAEHPLPDIIEKIACQFTARHIRGRPRAPFWWPGFPLYVCDSRYNDRDRIFVRIKNWNSCIPEEVRKSDEFMPIYPFERTVYPRRLASPFLPAMGKGMKGPGGLLDLPAEDAEVVDPSGKRTRRPLGDAGHSKPLNLSTNQPVVPATTQQYVQQPLVNQTAQYYQPPKLPPTNSKPVVDRTVLTAAGGSALGNNVNTKKLPSETTRHFDRDPQTNEVLWFSSPPVNVAPAPAPRHSLAYLHFLAKKRKQEESESTEGEDSSPPAKKNRFLAPPSMLETLAALASEEPRVV</sequence>
<organism evidence="12 13">
    <name type="scientific">Marasmius crinis-equi</name>
    <dbReference type="NCBI Taxonomy" id="585013"/>
    <lineage>
        <taxon>Eukaryota</taxon>
        <taxon>Fungi</taxon>
        <taxon>Dikarya</taxon>
        <taxon>Basidiomycota</taxon>
        <taxon>Agaricomycotina</taxon>
        <taxon>Agaricomycetes</taxon>
        <taxon>Agaricomycetidae</taxon>
        <taxon>Agaricales</taxon>
        <taxon>Marasmiineae</taxon>
        <taxon>Marasmiaceae</taxon>
        <taxon>Marasmius</taxon>
    </lineage>
</organism>
<evidence type="ECO:0000259" key="10">
    <source>
        <dbReference type="PROSITE" id="PS50014"/>
    </source>
</evidence>
<keyword evidence="2" id="KW-0677">Repeat</keyword>
<dbReference type="PRINTS" id="PR00503">
    <property type="entry name" value="BROMODOMAIN"/>
</dbReference>
<dbReference type="SMART" id="SM00297">
    <property type="entry name" value="BROMO"/>
    <property type="match status" value="2"/>
</dbReference>
<feature type="domain" description="Bromo" evidence="10">
    <location>
        <begin position="331"/>
        <end position="376"/>
    </location>
</feature>